<dbReference type="InterPro" id="IPR050469">
    <property type="entry name" value="Diguanylate_Cyclase"/>
</dbReference>
<dbReference type="SMART" id="SM00267">
    <property type="entry name" value="GGDEF"/>
    <property type="match status" value="1"/>
</dbReference>
<dbReference type="Proteomes" id="UP000233553">
    <property type="component" value="Unassembled WGS sequence"/>
</dbReference>
<evidence type="ECO:0000256" key="4">
    <source>
        <dbReference type="SAM" id="Phobius"/>
    </source>
</evidence>
<dbReference type="RefSeq" id="WP_101237291.1">
    <property type="nucleotide sequence ID" value="NZ_PISJ01000019.1"/>
</dbReference>
<evidence type="ECO:0000256" key="1">
    <source>
        <dbReference type="ARBA" id="ARBA00001946"/>
    </source>
</evidence>
<sequence>MNSINTQYFILIVPICIFFIGLAFICCRLIFKADIFLLWIGLAYAIPSIALLIQCLMSNPQLTIAAPFTAALYLFGGWVAAYAMSVKLNAPFRHLLALVFIGLTLVGLSYFSYLNPQIWLRLIILNIALGLIGLITVPAVFKQFPHSQSFDRWILILYLLNVLYYFFRALINLIFLDHINHDHINLTSSTWWLLWTSFNILLNILFAIVISAGAIQDVIQRLNKERQYDPLTQVLNRRGFFEKCEKLIFTTQSYYLICLDIDHFKLINDTWGHNIGDQILQGISQIMLQHKNSNDLIARFGGEEFVYLISASNTSEALYRTNQLKKQLEQTTFTHHEIKMTASYGLTKIAHFHEIKSALQRADKLLYQAKENGRNQISFDLIT</sequence>
<keyword evidence="4" id="KW-1133">Transmembrane helix</keyword>
<feature type="domain" description="GGDEF" evidence="5">
    <location>
        <begin position="252"/>
        <end position="382"/>
    </location>
</feature>
<gene>
    <name evidence="6" type="ORF">CW311_17205</name>
</gene>
<evidence type="ECO:0000313" key="6">
    <source>
        <dbReference type="EMBL" id="PKF31973.1"/>
    </source>
</evidence>
<dbReference type="InterPro" id="IPR000160">
    <property type="entry name" value="GGDEF_dom"/>
</dbReference>
<feature type="transmembrane region" description="Helical" evidence="4">
    <location>
        <begin position="153"/>
        <end position="171"/>
    </location>
</feature>
<name>A0A2N0WBZ0_9GAMM</name>
<keyword evidence="4" id="KW-0472">Membrane</keyword>
<dbReference type="Pfam" id="PF00990">
    <property type="entry name" value="GGDEF"/>
    <property type="match status" value="1"/>
</dbReference>
<evidence type="ECO:0000256" key="3">
    <source>
        <dbReference type="ARBA" id="ARBA00034247"/>
    </source>
</evidence>
<dbReference type="InterPro" id="IPR043128">
    <property type="entry name" value="Rev_trsase/Diguanyl_cyclase"/>
</dbReference>
<keyword evidence="4" id="KW-0812">Transmembrane</keyword>
<comment type="catalytic activity">
    <reaction evidence="3">
        <text>2 GTP = 3',3'-c-di-GMP + 2 diphosphate</text>
        <dbReference type="Rhea" id="RHEA:24898"/>
        <dbReference type="ChEBI" id="CHEBI:33019"/>
        <dbReference type="ChEBI" id="CHEBI:37565"/>
        <dbReference type="ChEBI" id="CHEBI:58805"/>
        <dbReference type="EC" id="2.7.7.65"/>
    </reaction>
</comment>
<feature type="transmembrane region" description="Helical" evidence="4">
    <location>
        <begin position="119"/>
        <end position="141"/>
    </location>
</feature>
<protein>
    <recommendedName>
        <fullName evidence="2">diguanylate cyclase</fullName>
        <ecNumber evidence="2">2.7.7.65</ecNumber>
    </recommendedName>
</protein>
<feature type="transmembrane region" description="Helical" evidence="4">
    <location>
        <begin position="36"/>
        <end position="56"/>
    </location>
</feature>
<dbReference type="PANTHER" id="PTHR45138">
    <property type="entry name" value="REGULATORY COMPONENTS OF SENSORY TRANSDUCTION SYSTEM"/>
    <property type="match status" value="1"/>
</dbReference>
<dbReference type="PANTHER" id="PTHR45138:SF9">
    <property type="entry name" value="DIGUANYLATE CYCLASE DGCM-RELATED"/>
    <property type="match status" value="1"/>
</dbReference>
<evidence type="ECO:0000313" key="7">
    <source>
        <dbReference type="Proteomes" id="UP000233553"/>
    </source>
</evidence>
<dbReference type="NCBIfam" id="TIGR00254">
    <property type="entry name" value="GGDEF"/>
    <property type="match status" value="1"/>
</dbReference>
<dbReference type="GO" id="GO:0052621">
    <property type="term" value="F:diguanylate cyclase activity"/>
    <property type="evidence" value="ECO:0007669"/>
    <property type="project" value="UniProtKB-EC"/>
</dbReference>
<proteinExistence type="predicted"/>
<comment type="caution">
    <text evidence="6">The sequence shown here is derived from an EMBL/GenBank/DDBJ whole genome shotgun (WGS) entry which is preliminary data.</text>
</comment>
<dbReference type="InterPro" id="IPR029787">
    <property type="entry name" value="Nucleotide_cyclase"/>
</dbReference>
<evidence type="ECO:0000256" key="2">
    <source>
        <dbReference type="ARBA" id="ARBA00012528"/>
    </source>
</evidence>
<dbReference type="CDD" id="cd01949">
    <property type="entry name" value="GGDEF"/>
    <property type="match status" value="1"/>
</dbReference>
<reference evidence="6 7" key="1">
    <citation type="submission" date="2017-12" db="EMBL/GenBank/DDBJ databases">
        <title>Draft Genome sequences of multiple microbial strains isolated from spacecraft associated surfaces.</title>
        <authorList>
            <person name="Seuylemezian A."/>
            <person name="Vaishampayan P."/>
            <person name="Venkateswaran K."/>
        </authorList>
    </citation>
    <scope>NUCLEOTIDE SEQUENCE [LARGE SCALE GENOMIC DNA]</scope>
    <source>
        <strain evidence="6 7">2P01AA</strain>
    </source>
</reference>
<dbReference type="EC" id="2.7.7.65" evidence="2"/>
<dbReference type="AlphaFoldDB" id="A0A2N0WBZ0"/>
<dbReference type="FunFam" id="3.30.70.270:FF:000001">
    <property type="entry name" value="Diguanylate cyclase domain protein"/>
    <property type="match status" value="1"/>
</dbReference>
<accession>A0A2N0WBZ0</accession>
<evidence type="ECO:0000259" key="5">
    <source>
        <dbReference type="PROSITE" id="PS50887"/>
    </source>
</evidence>
<dbReference type="EMBL" id="PISJ01000019">
    <property type="protein sequence ID" value="PKF31973.1"/>
    <property type="molecule type" value="Genomic_DNA"/>
</dbReference>
<feature type="transmembrane region" description="Helical" evidence="4">
    <location>
        <begin position="191"/>
        <end position="215"/>
    </location>
</feature>
<organism evidence="6 7">
    <name type="scientific">Acinetobacter proteolyticus</name>
    <dbReference type="NCBI Taxonomy" id="1776741"/>
    <lineage>
        <taxon>Bacteria</taxon>
        <taxon>Pseudomonadati</taxon>
        <taxon>Pseudomonadota</taxon>
        <taxon>Gammaproteobacteria</taxon>
        <taxon>Moraxellales</taxon>
        <taxon>Moraxellaceae</taxon>
        <taxon>Acinetobacter</taxon>
    </lineage>
</organism>
<comment type="cofactor">
    <cofactor evidence="1">
        <name>Mg(2+)</name>
        <dbReference type="ChEBI" id="CHEBI:18420"/>
    </cofactor>
</comment>
<feature type="transmembrane region" description="Helical" evidence="4">
    <location>
        <begin position="62"/>
        <end position="83"/>
    </location>
</feature>
<dbReference type="PROSITE" id="PS50887">
    <property type="entry name" value="GGDEF"/>
    <property type="match status" value="1"/>
</dbReference>
<feature type="transmembrane region" description="Helical" evidence="4">
    <location>
        <begin position="95"/>
        <end position="113"/>
    </location>
</feature>
<feature type="transmembrane region" description="Helical" evidence="4">
    <location>
        <begin position="6"/>
        <end position="31"/>
    </location>
</feature>
<dbReference type="Gene3D" id="3.30.70.270">
    <property type="match status" value="1"/>
</dbReference>
<dbReference type="SUPFAM" id="SSF55073">
    <property type="entry name" value="Nucleotide cyclase"/>
    <property type="match status" value="1"/>
</dbReference>